<protein>
    <recommendedName>
        <fullName evidence="1">F-box domain-containing protein</fullName>
    </recommendedName>
</protein>
<sequence length="361" mass="40217">MHPDIPNELLLHIFENLEDGPSLLAVILTCHRFHQLGVETLLRTVVWNTEDKAENAVAFLEDNPHLMRFPRSLAIHPEGGVAPWNSIWRRPITFINLNHLSLRHLTLSTGFYDFLVNAPRDLTHLAIDSCVVEEPPLWFSSSAHPPIPITHLSLGVDYASLEQVHSLFDLGLPHPTLAFIEELRLLQSLTTDLWVAVSQPPTALARLTSFTSTGVMVKVPFDVWRYLNQLLGRAENLVELEMSSCSAANTDGMRVVPPFVTARKMERFVGPAHLATSIVRAAPALVSLVIKQPAVEIQTRVEAVNFNCGRKAGLRRLVVGWGKQVLRVIFESWHSESQTVQVEGVQEGERRSLCGVPDAGI</sequence>
<gene>
    <name evidence="2" type="ORF">FB45DRAFT_935621</name>
</gene>
<dbReference type="Proteomes" id="UP001221142">
    <property type="component" value="Unassembled WGS sequence"/>
</dbReference>
<dbReference type="SUPFAM" id="SSF81383">
    <property type="entry name" value="F-box domain"/>
    <property type="match status" value="1"/>
</dbReference>
<dbReference type="AlphaFoldDB" id="A0AAD7BA76"/>
<feature type="domain" description="F-box" evidence="1">
    <location>
        <begin position="4"/>
        <end position="40"/>
    </location>
</feature>
<dbReference type="InterPro" id="IPR001810">
    <property type="entry name" value="F-box_dom"/>
</dbReference>
<dbReference type="InterPro" id="IPR036047">
    <property type="entry name" value="F-box-like_dom_sf"/>
</dbReference>
<accession>A0AAD7BA76</accession>
<evidence type="ECO:0000259" key="1">
    <source>
        <dbReference type="Pfam" id="PF12937"/>
    </source>
</evidence>
<evidence type="ECO:0000313" key="3">
    <source>
        <dbReference type="Proteomes" id="UP001221142"/>
    </source>
</evidence>
<name>A0AAD7BA76_9AGAR</name>
<proteinExistence type="predicted"/>
<dbReference type="CDD" id="cd09917">
    <property type="entry name" value="F-box_SF"/>
    <property type="match status" value="1"/>
</dbReference>
<comment type="caution">
    <text evidence="2">The sequence shown here is derived from an EMBL/GenBank/DDBJ whole genome shotgun (WGS) entry which is preliminary data.</text>
</comment>
<evidence type="ECO:0000313" key="2">
    <source>
        <dbReference type="EMBL" id="KAJ7615402.1"/>
    </source>
</evidence>
<dbReference type="EMBL" id="JARKIF010000024">
    <property type="protein sequence ID" value="KAJ7615402.1"/>
    <property type="molecule type" value="Genomic_DNA"/>
</dbReference>
<organism evidence="2 3">
    <name type="scientific">Roridomyces roridus</name>
    <dbReference type="NCBI Taxonomy" id="1738132"/>
    <lineage>
        <taxon>Eukaryota</taxon>
        <taxon>Fungi</taxon>
        <taxon>Dikarya</taxon>
        <taxon>Basidiomycota</taxon>
        <taxon>Agaricomycotina</taxon>
        <taxon>Agaricomycetes</taxon>
        <taxon>Agaricomycetidae</taxon>
        <taxon>Agaricales</taxon>
        <taxon>Marasmiineae</taxon>
        <taxon>Mycenaceae</taxon>
        <taxon>Roridomyces</taxon>
    </lineage>
</organism>
<keyword evidence="3" id="KW-1185">Reference proteome</keyword>
<dbReference type="Gene3D" id="3.80.10.10">
    <property type="entry name" value="Ribonuclease Inhibitor"/>
    <property type="match status" value="1"/>
</dbReference>
<reference evidence="2" key="1">
    <citation type="submission" date="2023-03" db="EMBL/GenBank/DDBJ databases">
        <title>Massive genome expansion in bonnet fungi (Mycena s.s.) driven by repeated elements and novel gene families across ecological guilds.</title>
        <authorList>
            <consortium name="Lawrence Berkeley National Laboratory"/>
            <person name="Harder C.B."/>
            <person name="Miyauchi S."/>
            <person name="Viragh M."/>
            <person name="Kuo A."/>
            <person name="Thoen E."/>
            <person name="Andreopoulos B."/>
            <person name="Lu D."/>
            <person name="Skrede I."/>
            <person name="Drula E."/>
            <person name="Henrissat B."/>
            <person name="Morin E."/>
            <person name="Kohler A."/>
            <person name="Barry K."/>
            <person name="LaButti K."/>
            <person name="Morin E."/>
            <person name="Salamov A."/>
            <person name="Lipzen A."/>
            <person name="Mereny Z."/>
            <person name="Hegedus B."/>
            <person name="Baldrian P."/>
            <person name="Stursova M."/>
            <person name="Weitz H."/>
            <person name="Taylor A."/>
            <person name="Grigoriev I.V."/>
            <person name="Nagy L.G."/>
            <person name="Martin F."/>
            <person name="Kauserud H."/>
        </authorList>
    </citation>
    <scope>NUCLEOTIDE SEQUENCE</scope>
    <source>
        <strain evidence="2">9284</strain>
    </source>
</reference>
<feature type="non-terminal residue" evidence="2">
    <location>
        <position position="1"/>
    </location>
</feature>
<dbReference type="InterPro" id="IPR032675">
    <property type="entry name" value="LRR_dom_sf"/>
</dbReference>
<dbReference type="Pfam" id="PF12937">
    <property type="entry name" value="F-box-like"/>
    <property type="match status" value="1"/>
</dbReference>